<dbReference type="InterPro" id="IPR037523">
    <property type="entry name" value="VOC_core"/>
</dbReference>
<dbReference type="InterPro" id="IPR043193">
    <property type="entry name" value="GLOD4"/>
</dbReference>
<feature type="domain" description="VOC" evidence="3">
    <location>
        <begin position="7"/>
        <end position="131"/>
    </location>
</feature>
<keyword evidence="5" id="KW-1185">Reference proteome</keyword>
<proteinExistence type="inferred from homology"/>
<comment type="caution">
    <text evidence="4">The sequence shown here is derived from an EMBL/GenBank/DDBJ whole genome shotgun (WGS) entry which is preliminary data.</text>
</comment>
<dbReference type="EMBL" id="JAJJHW010000095">
    <property type="protein sequence ID" value="KAH8387083.1"/>
    <property type="molecule type" value="Genomic_DNA"/>
</dbReference>
<evidence type="ECO:0000256" key="2">
    <source>
        <dbReference type="ARBA" id="ARBA00022737"/>
    </source>
</evidence>
<dbReference type="InterPro" id="IPR029068">
    <property type="entry name" value="Glyas_Bleomycin-R_OHBP_Dase"/>
</dbReference>
<dbReference type="Pfam" id="PF21701">
    <property type="entry name" value="GLOD4_C"/>
    <property type="match status" value="1"/>
</dbReference>
<dbReference type="Proteomes" id="UP001200034">
    <property type="component" value="Unassembled WGS sequence"/>
</dbReference>
<evidence type="ECO:0000259" key="3">
    <source>
        <dbReference type="PROSITE" id="PS51819"/>
    </source>
</evidence>
<protein>
    <recommendedName>
        <fullName evidence="3">VOC domain-containing protein</fullName>
    </recommendedName>
</protein>
<accession>A0AAD4KBA0</accession>
<dbReference type="AlphaFoldDB" id="A0AAD4KBA0"/>
<organism evidence="4 5">
    <name type="scientific">Drosophila rubida</name>
    <dbReference type="NCBI Taxonomy" id="30044"/>
    <lineage>
        <taxon>Eukaryota</taxon>
        <taxon>Metazoa</taxon>
        <taxon>Ecdysozoa</taxon>
        <taxon>Arthropoda</taxon>
        <taxon>Hexapoda</taxon>
        <taxon>Insecta</taxon>
        <taxon>Pterygota</taxon>
        <taxon>Neoptera</taxon>
        <taxon>Endopterygota</taxon>
        <taxon>Diptera</taxon>
        <taxon>Brachycera</taxon>
        <taxon>Muscomorpha</taxon>
        <taxon>Ephydroidea</taxon>
        <taxon>Drosophilidae</taxon>
        <taxon>Drosophila</taxon>
    </lineage>
</organism>
<comment type="similarity">
    <text evidence="1">Belongs to the glyoxalase I family.</text>
</comment>
<dbReference type="Gene3D" id="3.10.180.10">
    <property type="entry name" value="2,3-Dihydroxybiphenyl 1,2-Dioxygenase, domain 1"/>
    <property type="match status" value="2"/>
</dbReference>
<sequence length="287" mass="32033">MSAVPGRALHYVFKIGDRAKNAFFFQTILGMKVYRHEEFKEGCDAECNGPYDNRWSKTMIGYGPESSNFVFELTYNYGVKSYELGNDFGGVTIHSKDILATAAKHSYPVVKQGNHNILASPDGYKFYVVETTSPNPVQQVALHVKDLAASRKYWHELLKMNVIEEDEKSVLLTYGAEQTSLRLTLLKEPLNRAKAYGRIAFEIPEAAQKSLFETVKATPSGGSILKPLIKLDTPGKATVSVIILADPNGHEICFVDKEGFTELSQPDEAAGGQLEKYIRKDPFQEKK</sequence>
<dbReference type="CDD" id="cd16357">
    <property type="entry name" value="GLOD4_C"/>
    <property type="match status" value="1"/>
</dbReference>
<evidence type="ECO:0000313" key="4">
    <source>
        <dbReference type="EMBL" id="KAH8387083.1"/>
    </source>
</evidence>
<evidence type="ECO:0000256" key="1">
    <source>
        <dbReference type="ARBA" id="ARBA00010363"/>
    </source>
</evidence>
<name>A0AAD4KBA0_9MUSC</name>
<evidence type="ECO:0000313" key="5">
    <source>
        <dbReference type="Proteomes" id="UP001200034"/>
    </source>
</evidence>
<dbReference type="SUPFAM" id="SSF54593">
    <property type="entry name" value="Glyoxalase/Bleomycin resistance protein/Dihydroxybiphenyl dioxygenase"/>
    <property type="match status" value="1"/>
</dbReference>
<dbReference type="PANTHER" id="PTHR46466:SF1">
    <property type="entry name" value="GLYOXALASE DOMAIN-CONTAINING PROTEIN 4"/>
    <property type="match status" value="1"/>
</dbReference>
<gene>
    <name evidence="4" type="ORF">KR093_004561</name>
</gene>
<keyword evidence="2" id="KW-0677">Repeat</keyword>
<dbReference type="PANTHER" id="PTHR46466">
    <property type="entry name" value="GLYOXALASE DOMAIN-CONTAINING PROTEIN 4"/>
    <property type="match status" value="1"/>
</dbReference>
<dbReference type="InterPro" id="IPR043194">
    <property type="entry name" value="GLOD4_C"/>
</dbReference>
<feature type="domain" description="VOC" evidence="3">
    <location>
        <begin position="136"/>
        <end position="257"/>
    </location>
</feature>
<dbReference type="PROSITE" id="PS51819">
    <property type="entry name" value="VOC"/>
    <property type="match status" value="2"/>
</dbReference>
<reference evidence="4" key="1">
    <citation type="journal article" date="2021" name="Mol. Ecol. Resour.">
        <title>Phylogenomic analyses of the genus Drosophila reveals genomic signals of climate adaptation.</title>
        <authorList>
            <person name="Li F."/>
            <person name="Rane R.V."/>
            <person name="Luria V."/>
            <person name="Xiong Z."/>
            <person name="Chen J."/>
            <person name="Li Z."/>
            <person name="Catullo R.A."/>
            <person name="Griffin P.C."/>
            <person name="Schiffer M."/>
            <person name="Pearce S."/>
            <person name="Lee S.F."/>
            <person name="McElroy K."/>
            <person name="Stocker A."/>
            <person name="Shirriffs J."/>
            <person name="Cockerell F."/>
            <person name="Coppin C."/>
            <person name="Sgro C.M."/>
            <person name="Karger A."/>
            <person name="Cain J.W."/>
            <person name="Weber J.A."/>
            <person name="Santpere G."/>
            <person name="Kirschner M.W."/>
            <person name="Hoffmann A.A."/>
            <person name="Oakeshott J.G."/>
            <person name="Zhang G."/>
        </authorList>
    </citation>
    <scope>NUCLEOTIDE SEQUENCE</scope>
    <source>
        <strain evidence="4">BGI-SZ-2011g</strain>
    </source>
</reference>